<evidence type="ECO:0000256" key="3">
    <source>
        <dbReference type="ARBA" id="ARBA00022679"/>
    </source>
</evidence>
<evidence type="ECO:0000259" key="8">
    <source>
        <dbReference type="Pfam" id="PF02397"/>
    </source>
</evidence>
<dbReference type="InterPro" id="IPR017475">
    <property type="entry name" value="EPS_sugar_tfrase"/>
</dbReference>
<dbReference type="PANTHER" id="PTHR30576:SF0">
    <property type="entry name" value="UNDECAPRENYL-PHOSPHATE N-ACETYLGALACTOSAMINYL 1-PHOSPHATE TRANSFERASE-RELATED"/>
    <property type="match status" value="1"/>
</dbReference>
<evidence type="ECO:0000313" key="9">
    <source>
        <dbReference type="EMBL" id="MFD0994011.1"/>
    </source>
</evidence>
<sequence length="452" mass="53574">MKHRYSKYIPFIFLIIDVFIINTVVFFIFEKKHQTGFFFLFLNIFWVISSIISSYYKLYRYSNIFRLLGLFIAQILFFTLGFFAFFGIFKEGIIVNTQFETLLLLGSTLLARKTLSFYALKVYRAKGNNYRKVVFYEKDSTAKKMIHLFTTKKELGYHFLGFFTNKPNQNFNDYLGDEAYLYQYIIQNNIDEVYATQSQLNKNQIKKITKFTSYHNIQLKLIPNTKEFYSKKVQEEYYDDTLKVFAVKKLPFDHHENRILKRCFDVTFSFLVLVFVLSWLVPILWILVKIESKGPLFFKQEREGLNGQKFVCYKFRSMKINKEANTTHASKNDMRVTKIGAFMRKTSIDELPQFLNVLQGHMSVVGPRPHMETLSNQYQKDVENYMERHAVKPGITGLAQVSGYRGEIIKKSDIKNRIRLDIFYIENWSFLLDIKIIIKTIFNVFKGDENAY</sequence>
<feature type="transmembrane region" description="Helical" evidence="7">
    <location>
        <begin position="268"/>
        <end position="288"/>
    </location>
</feature>
<keyword evidence="4 7" id="KW-0812">Transmembrane</keyword>
<comment type="subcellular location">
    <subcellularLocation>
        <location evidence="1">Membrane</location>
        <topology evidence="1">Multi-pass membrane protein</topology>
    </subcellularLocation>
</comment>
<dbReference type="NCBIfam" id="TIGR03025">
    <property type="entry name" value="EPS_sugtrans"/>
    <property type="match status" value="1"/>
</dbReference>
<proteinExistence type="inferred from homology"/>
<organism evidence="9 10">
    <name type="scientific">Tenacibaculum geojense</name>
    <dbReference type="NCBI Taxonomy" id="915352"/>
    <lineage>
        <taxon>Bacteria</taxon>
        <taxon>Pseudomonadati</taxon>
        <taxon>Bacteroidota</taxon>
        <taxon>Flavobacteriia</taxon>
        <taxon>Flavobacteriales</taxon>
        <taxon>Flavobacteriaceae</taxon>
        <taxon>Tenacibaculum</taxon>
    </lineage>
</organism>
<feature type="transmembrane region" description="Helical" evidence="7">
    <location>
        <begin position="68"/>
        <end position="89"/>
    </location>
</feature>
<feature type="domain" description="Bacterial sugar transferase" evidence="8">
    <location>
        <begin position="261"/>
        <end position="446"/>
    </location>
</feature>
<feature type="transmembrane region" description="Helical" evidence="7">
    <location>
        <begin position="101"/>
        <end position="120"/>
    </location>
</feature>
<dbReference type="PANTHER" id="PTHR30576">
    <property type="entry name" value="COLANIC BIOSYNTHESIS UDP-GLUCOSE LIPID CARRIER TRANSFERASE"/>
    <property type="match status" value="1"/>
</dbReference>
<evidence type="ECO:0000256" key="6">
    <source>
        <dbReference type="ARBA" id="ARBA00023136"/>
    </source>
</evidence>
<dbReference type="Gene3D" id="3.40.50.720">
    <property type="entry name" value="NAD(P)-binding Rossmann-like Domain"/>
    <property type="match status" value="1"/>
</dbReference>
<feature type="transmembrane region" description="Helical" evidence="7">
    <location>
        <begin position="35"/>
        <end position="56"/>
    </location>
</feature>
<dbReference type="RefSeq" id="WP_386108837.1">
    <property type="nucleotide sequence ID" value="NZ_JBHTJR010000051.1"/>
</dbReference>
<evidence type="ECO:0000256" key="1">
    <source>
        <dbReference type="ARBA" id="ARBA00004141"/>
    </source>
</evidence>
<keyword evidence="10" id="KW-1185">Reference proteome</keyword>
<comment type="similarity">
    <text evidence="2">Belongs to the bacterial sugar transferase family.</text>
</comment>
<evidence type="ECO:0000256" key="4">
    <source>
        <dbReference type="ARBA" id="ARBA00022692"/>
    </source>
</evidence>
<dbReference type="Pfam" id="PF02397">
    <property type="entry name" value="Bac_transf"/>
    <property type="match status" value="1"/>
</dbReference>
<evidence type="ECO:0000256" key="7">
    <source>
        <dbReference type="SAM" id="Phobius"/>
    </source>
</evidence>
<name>A0ABW3JWV0_9FLAO</name>
<reference evidence="10" key="1">
    <citation type="journal article" date="2019" name="Int. J. Syst. Evol. Microbiol.">
        <title>The Global Catalogue of Microorganisms (GCM) 10K type strain sequencing project: providing services to taxonomists for standard genome sequencing and annotation.</title>
        <authorList>
            <consortium name="The Broad Institute Genomics Platform"/>
            <consortium name="The Broad Institute Genome Sequencing Center for Infectious Disease"/>
            <person name="Wu L."/>
            <person name="Ma J."/>
        </authorList>
    </citation>
    <scope>NUCLEOTIDE SEQUENCE [LARGE SCALE GENOMIC DNA]</scope>
    <source>
        <strain evidence="10">CCUG 60527</strain>
    </source>
</reference>
<dbReference type="Pfam" id="PF13727">
    <property type="entry name" value="CoA_binding_3"/>
    <property type="match status" value="1"/>
</dbReference>
<dbReference type="EMBL" id="JBHTJR010000051">
    <property type="protein sequence ID" value="MFD0994011.1"/>
    <property type="molecule type" value="Genomic_DNA"/>
</dbReference>
<keyword evidence="3" id="KW-0808">Transferase</keyword>
<dbReference type="InterPro" id="IPR003362">
    <property type="entry name" value="Bact_transf"/>
</dbReference>
<feature type="transmembrane region" description="Helical" evidence="7">
    <location>
        <begin position="12"/>
        <end position="29"/>
    </location>
</feature>
<comment type="caution">
    <text evidence="9">The sequence shown here is derived from an EMBL/GenBank/DDBJ whole genome shotgun (WGS) entry which is preliminary data.</text>
</comment>
<evidence type="ECO:0000256" key="2">
    <source>
        <dbReference type="ARBA" id="ARBA00006464"/>
    </source>
</evidence>
<gene>
    <name evidence="9" type="ORF">ACFQ1U_12415</name>
</gene>
<keyword evidence="5 7" id="KW-1133">Transmembrane helix</keyword>
<evidence type="ECO:0000256" key="5">
    <source>
        <dbReference type="ARBA" id="ARBA00022989"/>
    </source>
</evidence>
<accession>A0ABW3JWV0</accession>
<evidence type="ECO:0000313" key="10">
    <source>
        <dbReference type="Proteomes" id="UP001597062"/>
    </source>
</evidence>
<protein>
    <submittedName>
        <fullName evidence="9">Exopolysaccharide biosynthesis polyprenyl glycosylphosphotransferase</fullName>
    </submittedName>
</protein>
<keyword evidence="6 7" id="KW-0472">Membrane</keyword>
<dbReference type="Proteomes" id="UP001597062">
    <property type="component" value="Unassembled WGS sequence"/>
</dbReference>